<evidence type="ECO:0000259" key="1">
    <source>
        <dbReference type="Pfam" id="PF00535"/>
    </source>
</evidence>
<dbReference type="PATRIC" id="fig|28092.6.peg.4806"/>
<accession>A0A0F5JXD5</accession>
<comment type="caution">
    <text evidence="2">The sequence shown here is derived from an EMBL/GenBank/DDBJ whole genome shotgun (WGS) entry which is preliminary data.</text>
</comment>
<dbReference type="Gene3D" id="3.90.550.10">
    <property type="entry name" value="Spore Coat Polysaccharide Biosynthesis Protein SpsA, Chain A"/>
    <property type="match status" value="1"/>
</dbReference>
<dbReference type="AlphaFoldDB" id="A0A0F5JXD5"/>
<name>A0A0F5JXD5_9BURK</name>
<feature type="domain" description="Glycosyltransferase 2-like" evidence="1">
    <location>
        <begin position="2"/>
        <end position="129"/>
    </location>
</feature>
<dbReference type="EMBL" id="LAQU01000028">
    <property type="protein sequence ID" value="KKB61947.1"/>
    <property type="molecule type" value="Genomic_DNA"/>
</dbReference>
<dbReference type="InterPro" id="IPR001173">
    <property type="entry name" value="Glyco_trans_2-like"/>
</dbReference>
<gene>
    <name evidence="2" type="ORF">WM40_20430</name>
</gene>
<reference evidence="2 3" key="1">
    <citation type="submission" date="2015-03" db="EMBL/GenBank/DDBJ databases">
        <title>Draft Genome Sequence of Burkholderia andropogonis type strain ICMP2807, isolated from Sorghum bicolor.</title>
        <authorList>
            <person name="Lopes-Santos L."/>
            <person name="Castro D.B."/>
            <person name="Ottoboni L.M."/>
            <person name="Park D."/>
            <person name="Weirc B.S."/>
            <person name="Destefano S.A."/>
        </authorList>
    </citation>
    <scope>NUCLEOTIDE SEQUENCE [LARGE SCALE GENOMIC DNA]</scope>
    <source>
        <strain evidence="2 3">ICMP2807</strain>
    </source>
</reference>
<protein>
    <recommendedName>
        <fullName evidence="1">Glycosyltransferase 2-like domain-containing protein</fullName>
    </recommendedName>
</protein>
<dbReference type="STRING" id="28092.WM40_20430"/>
<evidence type="ECO:0000313" key="3">
    <source>
        <dbReference type="Proteomes" id="UP000033618"/>
    </source>
</evidence>
<dbReference type="Pfam" id="PF00535">
    <property type="entry name" value="Glycos_transf_2"/>
    <property type="match status" value="1"/>
</dbReference>
<dbReference type="Proteomes" id="UP000033618">
    <property type="component" value="Unassembled WGS sequence"/>
</dbReference>
<organism evidence="2 3">
    <name type="scientific">Robbsia andropogonis</name>
    <dbReference type="NCBI Taxonomy" id="28092"/>
    <lineage>
        <taxon>Bacteria</taxon>
        <taxon>Pseudomonadati</taxon>
        <taxon>Pseudomonadota</taxon>
        <taxon>Betaproteobacteria</taxon>
        <taxon>Burkholderiales</taxon>
        <taxon>Burkholderiaceae</taxon>
        <taxon>Robbsia</taxon>
    </lineage>
</organism>
<sequence length="285" mass="32438">MDDSTDSTNDNVKKAFSKAVWISNKKNLGIDGNICACVKNASADYVWLIGEDDLMRNDSIYKALDVIRSNKGYSFIFANYSYITADHKRVLRSKSIDIESGPMLFQKFFENYLWSAGFIGGCIINRSKFLATDYNEFIGTYYAHVAGICLSSVGTEIYTISEPSVGNRVGDASTFTWSDDSFGVFQGWRVLLLRLKSVFGEKSFDRSYVSHTAAHGYLNVKFLMNKKADGGLGEIYRCSTKNPLVESVERIKISFVHYFIPRFFCRYARAVYARFRRRNLLPFSK</sequence>
<proteinExistence type="predicted"/>
<dbReference type="SUPFAM" id="SSF53448">
    <property type="entry name" value="Nucleotide-diphospho-sugar transferases"/>
    <property type="match status" value="1"/>
</dbReference>
<keyword evidence="3" id="KW-1185">Reference proteome</keyword>
<evidence type="ECO:0000313" key="2">
    <source>
        <dbReference type="EMBL" id="KKB61947.1"/>
    </source>
</evidence>
<dbReference type="InterPro" id="IPR029044">
    <property type="entry name" value="Nucleotide-diphossugar_trans"/>
</dbReference>